<dbReference type="Proteomes" id="UP000294558">
    <property type="component" value="Unassembled WGS sequence"/>
</dbReference>
<dbReference type="PROSITE" id="PS51671">
    <property type="entry name" value="ACT"/>
    <property type="match status" value="1"/>
</dbReference>
<dbReference type="SUPFAM" id="SSF55021">
    <property type="entry name" value="ACT-like"/>
    <property type="match status" value="1"/>
</dbReference>
<comment type="caution">
    <text evidence="2">The sequence shown here is derived from an EMBL/GenBank/DDBJ whole genome shotgun (WGS) entry which is preliminary data.</text>
</comment>
<dbReference type="RefSeq" id="WP_133868331.1">
    <property type="nucleotide sequence ID" value="NZ_JAVJPS010000036.1"/>
</dbReference>
<dbReference type="EMBL" id="SOAU01000001">
    <property type="protein sequence ID" value="TDT15918.1"/>
    <property type="molecule type" value="Genomic_DNA"/>
</dbReference>
<evidence type="ECO:0000259" key="1">
    <source>
        <dbReference type="PROSITE" id="PS51671"/>
    </source>
</evidence>
<dbReference type="InterPro" id="IPR045865">
    <property type="entry name" value="ACT-like_dom_sf"/>
</dbReference>
<dbReference type="Pfam" id="PF01842">
    <property type="entry name" value="ACT"/>
    <property type="match status" value="1"/>
</dbReference>
<dbReference type="OrthoDB" id="5243606at2"/>
<protein>
    <recommendedName>
        <fullName evidence="1">ACT domain-containing protein</fullName>
    </recommendedName>
</protein>
<gene>
    <name evidence="2" type="ORF">BDK89_1499</name>
</gene>
<reference evidence="2 3" key="1">
    <citation type="submission" date="2019-03" db="EMBL/GenBank/DDBJ databases">
        <title>Sequencing the genomes of 1000 actinobacteria strains.</title>
        <authorList>
            <person name="Klenk H.-P."/>
        </authorList>
    </citation>
    <scope>NUCLEOTIDE SEQUENCE [LARGE SCALE GENOMIC DNA]</scope>
    <source>
        <strain evidence="2 3">DSM 18936</strain>
    </source>
</reference>
<evidence type="ECO:0000313" key="2">
    <source>
        <dbReference type="EMBL" id="TDT15918.1"/>
    </source>
</evidence>
<name>A0A4V3EIV7_9ACTN</name>
<feature type="domain" description="ACT" evidence="1">
    <location>
        <begin position="5"/>
        <end position="81"/>
    </location>
</feature>
<evidence type="ECO:0000313" key="3">
    <source>
        <dbReference type="Proteomes" id="UP000294558"/>
    </source>
</evidence>
<organism evidence="2 3">
    <name type="scientific">Ilumatobacter fluminis</name>
    <dbReference type="NCBI Taxonomy" id="467091"/>
    <lineage>
        <taxon>Bacteria</taxon>
        <taxon>Bacillati</taxon>
        <taxon>Actinomycetota</taxon>
        <taxon>Acidimicrobiia</taxon>
        <taxon>Acidimicrobiales</taxon>
        <taxon>Ilumatobacteraceae</taxon>
        <taxon>Ilumatobacter</taxon>
    </lineage>
</organism>
<proteinExistence type="predicted"/>
<accession>A0A4V3EIV7</accession>
<dbReference type="InterPro" id="IPR002912">
    <property type="entry name" value="ACT_dom"/>
</dbReference>
<dbReference type="AlphaFoldDB" id="A0A4V3EIV7"/>
<keyword evidence="3" id="KW-1185">Reference proteome</keyword>
<sequence>MYTVVVRVWLPDRPGALGQVASRVGAVKGDVLAIEILESGGGRVIDELVVALPDADLVDLMMNEVHAIDGVSVEHVRPLDGGYVDGGLLALSLAAEVAEAAASERLDRFADAALRLTESEWTMVVRDGAIVASRGDTPNAEFVSSLLAGRSHLIDPSQATGDLFWADLPLAGAWIAAGRSDRPIHERERVRLDLFTRVADPLLVG</sequence>